<evidence type="ECO:0008006" key="3">
    <source>
        <dbReference type="Google" id="ProtNLM"/>
    </source>
</evidence>
<protein>
    <recommendedName>
        <fullName evidence="3">DNA alkylation repair enzyme</fullName>
    </recommendedName>
</protein>
<dbReference type="AlphaFoldDB" id="A0A132C015"/>
<accession>A0A132C015</accession>
<reference evidence="1 2" key="1">
    <citation type="submission" date="2015-12" db="EMBL/GenBank/DDBJ databases">
        <title>Genome sequence of the marine Rhodobacteraceae strain O3.65, Candidatus Tritonibacter horizontis.</title>
        <authorList>
            <person name="Poehlein A."/>
            <person name="Giebel H.A."/>
            <person name="Voget S."/>
            <person name="Brinkhoff T."/>
        </authorList>
    </citation>
    <scope>NUCLEOTIDE SEQUENCE [LARGE SCALE GENOMIC DNA]</scope>
    <source>
        <strain evidence="1 2">O3.65</strain>
    </source>
</reference>
<organism evidence="1 2">
    <name type="scientific">Tritonibacter horizontis</name>
    <dbReference type="NCBI Taxonomy" id="1768241"/>
    <lineage>
        <taxon>Bacteria</taxon>
        <taxon>Pseudomonadati</taxon>
        <taxon>Pseudomonadota</taxon>
        <taxon>Alphaproteobacteria</taxon>
        <taxon>Rhodobacterales</taxon>
        <taxon>Paracoccaceae</taxon>
        <taxon>Tritonibacter</taxon>
    </lineage>
</organism>
<evidence type="ECO:0000313" key="1">
    <source>
        <dbReference type="EMBL" id="KUP93856.1"/>
    </source>
</evidence>
<name>A0A132C015_9RHOB</name>
<dbReference type="InterPro" id="IPR016024">
    <property type="entry name" value="ARM-type_fold"/>
</dbReference>
<dbReference type="RefSeq" id="WP_068241540.1">
    <property type="nucleotide sequence ID" value="NZ_LPUY01000041.1"/>
</dbReference>
<gene>
    <name evidence="1" type="ORF">TRIHO_13480</name>
</gene>
<comment type="caution">
    <text evidence="1">The sequence shown here is derived from an EMBL/GenBank/DDBJ whole genome shotgun (WGS) entry which is preliminary data.</text>
</comment>
<keyword evidence="2" id="KW-1185">Reference proteome</keyword>
<proteinExistence type="predicted"/>
<dbReference type="OrthoDB" id="9797162at2"/>
<dbReference type="EMBL" id="LPUY01000041">
    <property type="protein sequence ID" value="KUP93856.1"/>
    <property type="molecule type" value="Genomic_DNA"/>
</dbReference>
<dbReference type="Proteomes" id="UP000068382">
    <property type="component" value="Unassembled WGS sequence"/>
</dbReference>
<evidence type="ECO:0000313" key="2">
    <source>
        <dbReference type="Proteomes" id="UP000068382"/>
    </source>
</evidence>
<dbReference type="Gene3D" id="1.25.40.290">
    <property type="entry name" value="ARM repeat domains"/>
    <property type="match status" value="1"/>
</dbReference>
<sequence>MAEAFSLKDQLFNIDKIRYLAGLFAGADLRFDASAFEEDVMARLLDLELKARIHWIAEQLAAHVPGPLSAVAPVILRALPPPLDPSRTDDDFGDFIFAPLGEWVTALTRQPEELPLALDMLEALTQRFSMEYAIRPLLKQWPEPVLERILGWTDHDNYHVRRLATEGTRPRLPWGLAVDLPLTATTPILDRLHGDPARFVTRSVANHLNDIAKKAPEIVIDRLTDWQARGLQTDKELAWVTSHALRGLVKAGDPDALRLLGYDPDLAVTAQLTLPQEVRIGDKLAIACDLQGPTGARVLVDYAIQFQRPGGKSSTKVFKWKIGQLGPKGLQLSKFHPLRAQASTFTLVPGAHRVTLLVNGVPRAEAEVALQG</sequence>
<dbReference type="PATRIC" id="fig|1768241.3.peg.1414"/>
<dbReference type="SUPFAM" id="SSF48371">
    <property type="entry name" value="ARM repeat"/>
    <property type="match status" value="1"/>
</dbReference>